<dbReference type="PANTHER" id="PTHR19134:SF449">
    <property type="entry name" value="TYROSINE-PROTEIN PHOSPHATASE 1"/>
    <property type="match status" value="1"/>
</dbReference>
<dbReference type="Pfam" id="PF12298">
    <property type="entry name" value="Bot1p"/>
    <property type="match status" value="1"/>
</dbReference>
<dbReference type="InterPro" id="IPR029021">
    <property type="entry name" value="Prot-tyrosine_phosphatase-like"/>
</dbReference>
<dbReference type="Gene3D" id="3.90.190.10">
    <property type="entry name" value="Protein tyrosine phosphatase superfamily"/>
    <property type="match status" value="1"/>
</dbReference>
<gene>
    <name evidence="4" type="ORF">H1R20_g16610</name>
</gene>
<dbReference type="Proteomes" id="UP001140091">
    <property type="component" value="Unassembled WGS sequence"/>
</dbReference>
<sequence>MKGTNFAASGFAMLSQQLAPLLSSTVRATRCASRRLPAWRSLSSTSSLSNAAVDSPEPKAASFDDLAQPDEPGTGPTTYAEFLDQVAWKYRCAEPQNWLGNTPFPMNPSFRPPPPISDAQRETMYKEFMSDPQENSVRVLSQRYNLSLKRVDAILRLKGLERAWRKGKQLQTGFLAGMELLLGATTHKRVHLDSKDARYDVQEADMLEQDENRDASRQRYQRLYWESVPEDGSEPIVPGSLEHAHQKALQYAKRADEFKAIPELMPRVPDTEYMKRPKDKLIRLEREGRPALEFIDVGARFMDVNERIRRIATAGPGREAKREIARDASRLQLEANSNQSKAGQRRQHFKAVVSDEQINHYSVKIGASQDHAPRNRYFQLEAYDRTRVTISTSGRLGGGNGSDAQDYHNHYLNASWILEKFGQKWWIATQAPLPNTANTFLNIILKPVTLPNSSLLDPPANTSSQSTRIRTVVQLTKDVEAGRRKAHPYFPNTIGKFIIVPAEPELYYPALKVTLLNQENIQEAHCVKSTISVIPVTNPPPRNPRTYDYMDIEEDAGEKDKYGEQNEARVIFTHLLYTSWPDHGVPEDEDRKSLLSFLRLADRINRDGSTGGIDVIQKTTLPFPQPKPDEFIIKVDYAGVNFIDTYFRSGLYAVPSFPAAIGKEIAGTIVALPTDPEVLNNETFKSHGYKVGGKVGAVRRFTAFQSFFLCLTD</sequence>
<dbReference type="CDD" id="cd00047">
    <property type="entry name" value="PTPc"/>
    <property type="match status" value="1"/>
</dbReference>
<proteinExistence type="inferred from homology"/>
<evidence type="ECO:0000313" key="4">
    <source>
        <dbReference type="EMBL" id="KAJ2920484.1"/>
    </source>
</evidence>
<dbReference type="InterPro" id="IPR013154">
    <property type="entry name" value="ADH-like_N"/>
</dbReference>
<comment type="caution">
    <text evidence="4">The sequence shown here is derived from an EMBL/GenBank/DDBJ whole genome shotgun (WGS) entry which is preliminary data.</text>
</comment>
<reference evidence="4" key="1">
    <citation type="submission" date="2022-06" db="EMBL/GenBank/DDBJ databases">
        <title>Genome Sequence of Candolleomyces eurysporus.</title>
        <authorList>
            <person name="Buettner E."/>
        </authorList>
    </citation>
    <scope>NUCLEOTIDE SEQUENCE</scope>
    <source>
        <strain evidence="4">VTCC 930004</strain>
    </source>
</reference>
<dbReference type="EMBL" id="JANBPK010001906">
    <property type="protein sequence ID" value="KAJ2920484.1"/>
    <property type="molecule type" value="Genomic_DNA"/>
</dbReference>
<comment type="similarity">
    <text evidence="1">Belongs to the protein-tyrosine phosphatase family. Non-receptor class subfamily.</text>
</comment>
<evidence type="ECO:0000313" key="5">
    <source>
        <dbReference type="Proteomes" id="UP001140091"/>
    </source>
</evidence>
<feature type="non-terminal residue" evidence="4">
    <location>
        <position position="713"/>
    </location>
</feature>
<keyword evidence="5" id="KW-1185">Reference proteome</keyword>
<dbReference type="OrthoDB" id="10052321at2759"/>
<feature type="domain" description="Tyrosine-protein phosphatase" evidence="3">
    <location>
        <begin position="345"/>
        <end position="599"/>
    </location>
</feature>
<dbReference type="PANTHER" id="PTHR19134">
    <property type="entry name" value="RECEPTOR-TYPE TYROSINE-PROTEIN PHOSPHATASE"/>
    <property type="match status" value="1"/>
</dbReference>
<dbReference type="SUPFAM" id="SSF52799">
    <property type="entry name" value="(Phosphotyrosine protein) phosphatases II"/>
    <property type="match status" value="1"/>
</dbReference>
<dbReference type="AlphaFoldDB" id="A0A9W8M9J5"/>
<accession>A0A9W8M9J5</accession>
<dbReference type="InterPro" id="IPR011032">
    <property type="entry name" value="GroES-like_sf"/>
</dbReference>
<evidence type="ECO:0000259" key="3">
    <source>
        <dbReference type="PROSITE" id="PS50055"/>
    </source>
</evidence>
<dbReference type="SUPFAM" id="SSF50129">
    <property type="entry name" value="GroES-like"/>
    <property type="match status" value="1"/>
</dbReference>
<dbReference type="PROSITE" id="PS50055">
    <property type="entry name" value="TYR_PHOSPHATASE_PTP"/>
    <property type="match status" value="1"/>
</dbReference>
<dbReference type="InterPro" id="IPR000242">
    <property type="entry name" value="PTP_cat"/>
</dbReference>
<dbReference type="GO" id="GO:0004725">
    <property type="term" value="F:protein tyrosine phosphatase activity"/>
    <property type="evidence" value="ECO:0007669"/>
    <property type="project" value="InterPro"/>
</dbReference>
<dbReference type="Pfam" id="PF08240">
    <property type="entry name" value="ADH_N"/>
    <property type="match status" value="1"/>
</dbReference>
<organism evidence="4 5">
    <name type="scientific">Candolleomyces eurysporus</name>
    <dbReference type="NCBI Taxonomy" id="2828524"/>
    <lineage>
        <taxon>Eukaryota</taxon>
        <taxon>Fungi</taxon>
        <taxon>Dikarya</taxon>
        <taxon>Basidiomycota</taxon>
        <taxon>Agaricomycotina</taxon>
        <taxon>Agaricomycetes</taxon>
        <taxon>Agaricomycetidae</taxon>
        <taxon>Agaricales</taxon>
        <taxon>Agaricineae</taxon>
        <taxon>Psathyrellaceae</taxon>
        <taxon>Candolleomyces</taxon>
    </lineage>
</organism>
<protein>
    <recommendedName>
        <fullName evidence="3">Tyrosine-protein phosphatase domain-containing protein</fullName>
    </recommendedName>
</protein>
<dbReference type="InterPro" id="IPR050348">
    <property type="entry name" value="Protein-Tyr_Phosphatase"/>
</dbReference>
<evidence type="ECO:0000256" key="2">
    <source>
        <dbReference type="SAM" id="MobiDB-lite"/>
    </source>
</evidence>
<feature type="region of interest" description="Disordered" evidence="2">
    <location>
        <begin position="47"/>
        <end position="78"/>
    </location>
</feature>
<evidence type="ECO:0000256" key="1">
    <source>
        <dbReference type="ARBA" id="ARBA00009649"/>
    </source>
</evidence>
<name>A0A9W8M9J5_9AGAR</name>
<dbReference type="Gene3D" id="3.90.180.10">
    <property type="entry name" value="Medium-chain alcohol dehydrogenases, catalytic domain"/>
    <property type="match status" value="1"/>
</dbReference>
<dbReference type="SMART" id="SM00194">
    <property type="entry name" value="PTPc"/>
    <property type="match status" value="1"/>
</dbReference>
<dbReference type="Pfam" id="PF00102">
    <property type="entry name" value="Y_phosphatase"/>
    <property type="match status" value="2"/>
</dbReference>